<evidence type="ECO:0000313" key="8">
    <source>
        <dbReference type="Proteomes" id="UP000242705"/>
    </source>
</evidence>
<dbReference type="SMART" id="SM00422">
    <property type="entry name" value="HTH_MERR"/>
    <property type="match status" value="1"/>
</dbReference>
<dbReference type="PANTHER" id="PTHR30204">
    <property type="entry name" value="REDOX-CYCLING DRUG-SENSING TRANSCRIPTIONAL ACTIVATOR SOXR"/>
    <property type="match status" value="1"/>
</dbReference>
<proteinExistence type="predicted"/>
<accession>A0A2T2WP69</accession>
<evidence type="ECO:0000256" key="4">
    <source>
        <dbReference type="SAM" id="Coils"/>
    </source>
</evidence>
<dbReference type="Pfam" id="PF13411">
    <property type="entry name" value="MerR_1"/>
    <property type="match status" value="1"/>
</dbReference>
<keyword evidence="4" id="KW-0175">Coiled coil</keyword>
<dbReference type="AlphaFoldDB" id="A0A2T2WP69"/>
<dbReference type="InterPro" id="IPR009061">
    <property type="entry name" value="DNA-bd_dom_put_sf"/>
</dbReference>
<comment type="caution">
    <text evidence="7">The sequence shown here is derived from an EMBL/GenBank/DDBJ whole genome shotgun (WGS) entry which is preliminary data.</text>
</comment>
<sequence>MGIFGRDSCGHRDLSKGGEGMSQRLDTMRIGELAKLAKITPKTLRYYEDFGLLPASQRSESGYRLYSWNDLDRLRFIQKAKTVGFSLSEIRSIMALRNHGEVPCDHVKALINQKLEEVHSQIQNLKELADELRVMQQEAEALPSCEACVCEIIEHHDNKSQHDVF</sequence>
<gene>
    <name evidence="7" type="ORF">C7B47_15455</name>
</gene>
<dbReference type="EMBL" id="PXYX01000062">
    <property type="protein sequence ID" value="PSR24041.1"/>
    <property type="molecule type" value="Genomic_DNA"/>
</dbReference>
<dbReference type="PROSITE" id="PS50937">
    <property type="entry name" value="HTH_MERR_2"/>
    <property type="match status" value="1"/>
</dbReference>
<dbReference type="SUPFAM" id="SSF46955">
    <property type="entry name" value="Putative DNA-binding domain"/>
    <property type="match status" value="1"/>
</dbReference>
<dbReference type="PANTHER" id="PTHR30204:SF94">
    <property type="entry name" value="HEAVY METAL-DEPENDENT TRANSCRIPTIONAL REGULATOR HI_0293-RELATED"/>
    <property type="match status" value="1"/>
</dbReference>
<feature type="coiled-coil region" evidence="4">
    <location>
        <begin position="108"/>
        <end position="142"/>
    </location>
</feature>
<dbReference type="CDD" id="cd04770">
    <property type="entry name" value="HTH_HMRTR"/>
    <property type="match status" value="1"/>
</dbReference>
<keyword evidence="1" id="KW-0805">Transcription regulation</keyword>
<protein>
    <submittedName>
        <fullName evidence="7">Heavy metal-responsive transcriptional regulator</fullName>
    </submittedName>
</protein>
<name>A0A2T2WP69_SULTH</name>
<keyword evidence="3" id="KW-0804">Transcription</keyword>
<dbReference type="Proteomes" id="UP000242705">
    <property type="component" value="Unassembled WGS sequence"/>
</dbReference>
<evidence type="ECO:0000256" key="2">
    <source>
        <dbReference type="ARBA" id="ARBA00023125"/>
    </source>
</evidence>
<dbReference type="GO" id="GO:0003677">
    <property type="term" value="F:DNA binding"/>
    <property type="evidence" value="ECO:0007669"/>
    <property type="project" value="UniProtKB-KW"/>
</dbReference>
<organism evidence="7 8">
    <name type="scientific">Sulfobacillus thermosulfidooxidans</name>
    <dbReference type="NCBI Taxonomy" id="28034"/>
    <lineage>
        <taxon>Bacteria</taxon>
        <taxon>Bacillati</taxon>
        <taxon>Bacillota</taxon>
        <taxon>Clostridia</taxon>
        <taxon>Eubacteriales</taxon>
        <taxon>Clostridiales Family XVII. Incertae Sedis</taxon>
        <taxon>Sulfobacillus</taxon>
    </lineage>
</organism>
<evidence type="ECO:0000256" key="1">
    <source>
        <dbReference type="ARBA" id="ARBA00023015"/>
    </source>
</evidence>
<keyword evidence="2" id="KW-0238">DNA-binding</keyword>
<dbReference type="Gene3D" id="1.10.1660.10">
    <property type="match status" value="1"/>
</dbReference>
<dbReference type="GO" id="GO:0003700">
    <property type="term" value="F:DNA-binding transcription factor activity"/>
    <property type="evidence" value="ECO:0007669"/>
    <property type="project" value="InterPro"/>
</dbReference>
<dbReference type="InterPro" id="IPR000551">
    <property type="entry name" value="MerR-type_HTH_dom"/>
</dbReference>
<feature type="region of interest" description="Disordered" evidence="5">
    <location>
        <begin position="1"/>
        <end position="21"/>
    </location>
</feature>
<dbReference type="PRINTS" id="PR00040">
    <property type="entry name" value="HTHMERR"/>
</dbReference>
<feature type="domain" description="HTH merR-type" evidence="6">
    <location>
        <begin position="27"/>
        <end position="96"/>
    </location>
</feature>
<dbReference type="InterPro" id="IPR047057">
    <property type="entry name" value="MerR_fam"/>
</dbReference>
<reference evidence="7 8" key="1">
    <citation type="journal article" date="2014" name="BMC Genomics">
        <title>Comparison of environmental and isolate Sulfobacillus genomes reveals diverse carbon, sulfur, nitrogen, and hydrogen metabolisms.</title>
        <authorList>
            <person name="Justice N.B."/>
            <person name="Norman A."/>
            <person name="Brown C.T."/>
            <person name="Singh A."/>
            <person name="Thomas B.C."/>
            <person name="Banfield J.F."/>
        </authorList>
    </citation>
    <scope>NUCLEOTIDE SEQUENCE [LARGE SCALE GENOMIC DNA]</scope>
    <source>
        <strain evidence="7">AMDSBA5</strain>
    </source>
</reference>
<evidence type="ECO:0000256" key="3">
    <source>
        <dbReference type="ARBA" id="ARBA00023163"/>
    </source>
</evidence>
<evidence type="ECO:0000259" key="6">
    <source>
        <dbReference type="PROSITE" id="PS50937"/>
    </source>
</evidence>
<evidence type="ECO:0000256" key="5">
    <source>
        <dbReference type="SAM" id="MobiDB-lite"/>
    </source>
</evidence>
<evidence type="ECO:0000313" key="7">
    <source>
        <dbReference type="EMBL" id="PSR24041.1"/>
    </source>
</evidence>